<accession>A0A1Y2HJF7</accession>
<reference evidence="2 3" key="1">
    <citation type="submission" date="2016-07" db="EMBL/GenBank/DDBJ databases">
        <title>Pervasive Adenine N6-methylation of Active Genes in Fungi.</title>
        <authorList>
            <consortium name="DOE Joint Genome Institute"/>
            <person name="Mondo S.J."/>
            <person name="Dannebaum R.O."/>
            <person name="Kuo R.C."/>
            <person name="Labutti K."/>
            <person name="Haridas S."/>
            <person name="Kuo A."/>
            <person name="Salamov A."/>
            <person name="Ahrendt S.R."/>
            <person name="Lipzen A."/>
            <person name="Sullivan W."/>
            <person name="Andreopoulos W.B."/>
            <person name="Clum A."/>
            <person name="Lindquist E."/>
            <person name="Daum C."/>
            <person name="Ramamoorthy G.K."/>
            <person name="Gryganskyi A."/>
            <person name="Culley D."/>
            <person name="Magnuson J.K."/>
            <person name="James T.Y."/>
            <person name="O'Malley M.A."/>
            <person name="Stajich J.E."/>
            <person name="Spatafora J.W."/>
            <person name="Visel A."/>
            <person name="Grigoriev I.V."/>
        </authorList>
    </citation>
    <scope>NUCLEOTIDE SEQUENCE [LARGE SCALE GENOMIC DNA]</scope>
    <source>
        <strain evidence="2 3">PL171</strain>
    </source>
</reference>
<sequence length="123" mass="13004">MLTTTIPPKTLSTTTASLPTTSWTCLPSRAWPPLSSYPTADDSTTDLPWRSLNTVSAKQPTSTPPPGYSVMTVPPSIGSQTTCLPGSIPSTDHGCTSTHTFVARTASKPFPMPFGVRVPNHCS</sequence>
<dbReference type="Proteomes" id="UP000193411">
    <property type="component" value="Unassembled WGS sequence"/>
</dbReference>
<feature type="region of interest" description="Disordered" evidence="1">
    <location>
        <begin position="36"/>
        <end position="70"/>
    </location>
</feature>
<feature type="compositionally biased region" description="Polar residues" evidence="1">
    <location>
        <begin position="36"/>
        <end position="61"/>
    </location>
</feature>
<dbReference type="EMBL" id="MCFL01000037">
    <property type="protein sequence ID" value="ORZ33222.1"/>
    <property type="molecule type" value="Genomic_DNA"/>
</dbReference>
<gene>
    <name evidence="2" type="ORF">BCR44DRAFT_1535003</name>
</gene>
<evidence type="ECO:0000313" key="3">
    <source>
        <dbReference type="Proteomes" id="UP000193411"/>
    </source>
</evidence>
<evidence type="ECO:0000256" key="1">
    <source>
        <dbReference type="SAM" id="MobiDB-lite"/>
    </source>
</evidence>
<name>A0A1Y2HJF7_9FUNG</name>
<protein>
    <submittedName>
        <fullName evidence="2">Uncharacterized protein</fullName>
    </submittedName>
</protein>
<evidence type="ECO:0000313" key="2">
    <source>
        <dbReference type="EMBL" id="ORZ33222.1"/>
    </source>
</evidence>
<keyword evidence="3" id="KW-1185">Reference proteome</keyword>
<organism evidence="2 3">
    <name type="scientific">Catenaria anguillulae PL171</name>
    <dbReference type="NCBI Taxonomy" id="765915"/>
    <lineage>
        <taxon>Eukaryota</taxon>
        <taxon>Fungi</taxon>
        <taxon>Fungi incertae sedis</taxon>
        <taxon>Blastocladiomycota</taxon>
        <taxon>Blastocladiomycetes</taxon>
        <taxon>Blastocladiales</taxon>
        <taxon>Catenariaceae</taxon>
        <taxon>Catenaria</taxon>
    </lineage>
</organism>
<comment type="caution">
    <text evidence="2">The sequence shown here is derived from an EMBL/GenBank/DDBJ whole genome shotgun (WGS) entry which is preliminary data.</text>
</comment>
<dbReference type="AlphaFoldDB" id="A0A1Y2HJF7"/>
<proteinExistence type="predicted"/>